<feature type="region of interest" description="Disordered" evidence="1">
    <location>
        <begin position="40"/>
        <end position="82"/>
    </location>
</feature>
<evidence type="ECO:0000256" key="1">
    <source>
        <dbReference type="SAM" id="MobiDB-lite"/>
    </source>
</evidence>
<accession>A0A1I0H857</accession>
<dbReference type="Pfam" id="PF14179">
    <property type="entry name" value="YppG"/>
    <property type="match status" value="1"/>
</dbReference>
<dbReference type="AlphaFoldDB" id="A0A1I0H857"/>
<dbReference type="STRING" id="930131.SAMN05216389_12936"/>
<dbReference type="EMBL" id="FOHE01000029">
    <property type="protein sequence ID" value="SET79792.1"/>
    <property type="molecule type" value="Genomic_DNA"/>
</dbReference>
<gene>
    <name evidence="2" type="ORF">SAMN05216389_12936</name>
</gene>
<evidence type="ECO:0000313" key="3">
    <source>
        <dbReference type="Proteomes" id="UP000198618"/>
    </source>
</evidence>
<dbReference type="OrthoDB" id="2456726at2"/>
<organism evidence="2 3">
    <name type="scientific">Oceanobacillus limi</name>
    <dbReference type="NCBI Taxonomy" id="930131"/>
    <lineage>
        <taxon>Bacteria</taxon>
        <taxon>Bacillati</taxon>
        <taxon>Bacillota</taxon>
        <taxon>Bacilli</taxon>
        <taxon>Bacillales</taxon>
        <taxon>Bacillaceae</taxon>
        <taxon>Oceanobacillus</taxon>
    </lineage>
</organism>
<keyword evidence="3" id="KW-1185">Reference proteome</keyword>
<protein>
    <submittedName>
        <fullName evidence="2">YppG-like protein</fullName>
    </submittedName>
</protein>
<name>A0A1I0H857_9BACI</name>
<feature type="compositionally biased region" description="Low complexity" evidence="1">
    <location>
        <begin position="62"/>
        <end position="77"/>
    </location>
</feature>
<dbReference type="RefSeq" id="WP_090872831.1">
    <property type="nucleotide sequence ID" value="NZ_FOHE01000029.1"/>
</dbReference>
<dbReference type="Proteomes" id="UP000198618">
    <property type="component" value="Unassembled WGS sequence"/>
</dbReference>
<proteinExistence type="predicted"/>
<sequence length="124" mass="14519">MNFGPYFNHSPSYHQRYANYQYPLSGQQFTNYNQQAEPYYSQTPFEHFAKPKQPTDWYQNMQPNQSSNAQPQPNAPNGLLSQFQDENGQINIDKMLSTVGQMANTYHQVQPIIKQFGDLMKTFR</sequence>
<reference evidence="2 3" key="1">
    <citation type="submission" date="2016-10" db="EMBL/GenBank/DDBJ databases">
        <authorList>
            <person name="de Groot N.N."/>
        </authorList>
    </citation>
    <scope>NUCLEOTIDE SEQUENCE [LARGE SCALE GENOMIC DNA]</scope>
    <source>
        <strain evidence="2 3">IBRC-M 10780</strain>
    </source>
</reference>
<dbReference type="InterPro" id="IPR025555">
    <property type="entry name" value="YppG"/>
</dbReference>
<evidence type="ECO:0000313" key="2">
    <source>
        <dbReference type="EMBL" id="SET79792.1"/>
    </source>
</evidence>